<protein>
    <submittedName>
        <fullName evidence="2">MHC class I antigen</fullName>
    </submittedName>
</protein>
<proteinExistence type="predicted"/>
<evidence type="ECO:0000313" key="2">
    <source>
        <dbReference type="WBParaSite" id="PSAMB.scaffold996size37425.g10189.t1"/>
    </source>
</evidence>
<evidence type="ECO:0000313" key="1">
    <source>
        <dbReference type="Proteomes" id="UP000887566"/>
    </source>
</evidence>
<dbReference type="Proteomes" id="UP000887566">
    <property type="component" value="Unplaced"/>
</dbReference>
<name>A0A914XPH6_9BILA</name>
<dbReference type="AlphaFoldDB" id="A0A914XPH6"/>
<organism evidence="1 2">
    <name type="scientific">Plectus sambesii</name>
    <dbReference type="NCBI Taxonomy" id="2011161"/>
    <lineage>
        <taxon>Eukaryota</taxon>
        <taxon>Metazoa</taxon>
        <taxon>Ecdysozoa</taxon>
        <taxon>Nematoda</taxon>
        <taxon>Chromadorea</taxon>
        <taxon>Plectida</taxon>
        <taxon>Plectina</taxon>
        <taxon>Plectoidea</taxon>
        <taxon>Plectidae</taxon>
        <taxon>Plectus</taxon>
    </lineage>
</organism>
<keyword evidence="1" id="KW-1185">Reference proteome</keyword>
<reference evidence="2" key="1">
    <citation type="submission" date="2022-11" db="UniProtKB">
        <authorList>
            <consortium name="WormBaseParasite"/>
        </authorList>
    </citation>
    <scope>IDENTIFICATION</scope>
</reference>
<dbReference type="WBParaSite" id="PSAMB.scaffold996size37425.g10189.t1">
    <property type="protein sequence ID" value="PSAMB.scaffold996size37425.g10189.t1"/>
    <property type="gene ID" value="PSAMB.scaffold996size37425.g10189"/>
</dbReference>
<accession>A0A914XPH6</accession>
<sequence length="100" mass="11905">MCQYFWDKVKKIEIVCKDLQYIYQNGRRSILQFNSHPQQDYGLERDLVMHYCSRWSVNLEEVIWTDLQQWSEASLLLQLNNLIPQPQIIKFSVTASPDPA</sequence>